<comment type="caution">
    <text evidence="1">The sequence shown here is derived from an EMBL/GenBank/DDBJ whole genome shotgun (WGS) entry which is preliminary data.</text>
</comment>
<protein>
    <submittedName>
        <fullName evidence="1">Uncharacterized protein</fullName>
    </submittedName>
</protein>
<organism evidence="1 2">
    <name type="scientific">Rhinolophus ferrumequinum</name>
    <name type="common">Greater horseshoe bat</name>
    <dbReference type="NCBI Taxonomy" id="59479"/>
    <lineage>
        <taxon>Eukaryota</taxon>
        <taxon>Metazoa</taxon>
        <taxon>Chordata</taxon>
        <taxon>Craniata</taxon>
        <taxon>Vertebrata</taxon>
        <taxon>Euteleostomi</taxon>
        <taxon>Mammalia</taxon>
        <taxon>Eutheria</taxon>
        <taxon>Laurasiatheria</taxon>
        <taxon>Chiroptera</taxon>
        <taxon>Yinpterochiroptera</taxon>
        <taxon>Rhinolophoidea</taxon>
        <taxon>Rhinolophidae</taxon>
        <taxon>Rhinolophinae</taxon>
        <taxon>Rhinolophus</taxon>
    </lineage>
</organism>
<proteinExistence type="predicted"/>
<evidence type="ECO:0000313" key="2">
    <source>
        <dbReference type="Proteomes" id="UP000585614"/>
    </source>
</evidence>
<dbReference type="EMBL" id="JACAGC010000022">
    <property type="protein sequence ID" value="KAF6288411.1"/>
    <property type="molecule type" value="Genomic_DNA"/>
</dbReference>
<accession>A0A7J7SJ16</accession>
<dbReference type="Proteomes" id="UP000585614">
    <property type="component" value="Unassembled WGS sequence"/>
</dbReference>
<sequence>MPPAGVFVGSGQVWGTEVRWSAGAHPGASFMLPRPAGPRGATGTKASRVTRRALACLSHHRHPPAVSFPSTSWEMAFPSASWPFHWPLGEPFSCPTSALHPHPPNTSTLLRLLQILAALRSGGWATASAVKKPDTKVPRGGVWGRGPYTPQPSGSLCTLRSSTCGMFEGALGHLSRVALRVRCLRTPSSHPSPSRFTLAGGCGRPFADFLLWISWIPSPF</sequence>
<name>A0A7J7SJ16_RHIFE</name>
<dbReference type="AlphaFoldDB" id="A0A7J7SJ16"/>
<gene>
    <name evidence="1" type="ORF">mRhiFer1_009144</name>
</gene>
<reference evidence="1 2" key="1">
    <citation type="journal article" date="2020" name="Nature">
        <title>Six reference-quality genomes reveal evolution of bat adaptations.</title>
        <authorList>
            <person name="Jebb D."/>
            <person name="Huang Z."/>
            <person name="Pippel M."/>
            <person name="Hughes G.M."/>
            <person name="Lavrichenko K."/>
            <person name="Devanna P."/>
            <person name="Winkler S."/>
            <person name="Jermiin L.S."/>
            <person name="Skirmuntt E.C."/>
            <person name="Katzourakis A."/>
            <person name="Burkitt-Gray L."/>
            <person name="Ray D.A."/>
            <person name="Sullivan K.A.M."/>
            <person name="Roscito J.G."/>
            <person name="Kirilenko B.M."/>
            <person name="Davalos L.M."/>
            <person name="Corthals A.P."/>
            <person name="Power M.L."/>
            <person name="Jones G."/>
            <person name="Ransome R.D."/>
            <person name="Dechmann D.K.N."/>
            <person name="Locatelli A.G."/>
            <person name="Puechmaille S.J."/>
            <person name="Fedrigo O."/>
            <person name="Jarvis E.D."/>
            <person name="Hiller M."/>
            <person name="Vernes S.C."/>
            <person name="Myers E.W."/>
            <person name="Teeling E.C."/>
        </authorList>
    </citation>
    <scope>NUCLEOTIDE SEQUENCE [LARGE SCALE GENOMIC DNA]</scope>
    <source>
        <strain evidence="1">MRhiFer1</strain>
        <tissue evidence="1">Lung</tissue>
    </source>
</reference>
<evidence type="ECO:0000313" key="1">
    <source>
        <dbReference type="EMBL" id="KAF6288411.1"/>
    </source>
</evidence>